<dbReference type="Pfam" id="PF08837">
    <property type="entry name" value="DUF1810"/>
    <property type="match status" value="1"/>
</dbReference>
<organism evidence="1 2">
    <name type="scientific">Thalassotalea fonticola</name>
    <dbReference type="NCBI Taxonomy" id="3065649"/>
    <lineage>
        <taxon>Bacteria</taxon>
        <taxon>Pseudomonadati</taxon>
        <taxon>Pseudomonadota</taxon>
        <taxon>Gammaproteobacteria</taxon>
        <taxon>Alteromonadales</taxon>
        <taxon>Colwelliaceae</taxon>
        <taxon>Thalassotalea</taxon>
    </lineage>
</organism>
<keyword evidence="2" id="KW-1185">Reference proteome</keyword>
<gene>
    <name evidence="1" type="ORF">RI844_04660</name>
</gene>
<dbReference type="InterPro" id="IPR036287">
    <property type="entry name" value="Rv1873-like_sf"/>
</dbReference>
<dbReference type="EMBL" id="CP136600">
    <property type="protein sequence ID" value="WOH38514.1"/>
    <property type="molecule type" value="Genomic_DNA"/>
</dbReference>
<accession>A0ABZ0GS83</accession>
<dbReference type="Gene3D" id="1.25.40.380">
    <property type="entry name" value="Protein of unknown function DUF1810"/>
    <property type="match status" value="1"/>
</dbReference>
<dbReference type="InterPro" id="IPR014937">
    <property type="entry name" value="DUF1810"/>
</dbReference>
<sequence>MPLLKFIRAQDKCWQRVCCELQAGKKQSHWIWYVFPQIIGLGHSENAEHYGIESVQQAQDYLKIPKLKLRLIAATKCILQHKEKTLTEIMGRPDDLKFISSMTLFHLISEEDIFKQALDTFNNGEYCQKTIHFINQDSNL</sequence>
<name>A0ABZ0GS83_9GAMM</name>
<evidence type="ECO:0000313" key="2">
    <source>
        <dbReference type="Proteomes" id="UP001301442"/>
    </source>
</evidence>
<reference evidence="1 2" key="1">
    <citation type="submission" date="2023-09" db="EMBL/GenBank/DDBJ databases">
        <authorList>
            <person name="Qi X."/>
        </authorList>
    </citation>
    <scope>NUCLEOTIDE SEQUENCE [LARGE SCALE GENOMIC DNA]</scope>
    <source>
        <strain evidence="1 2">S1-1</strain>
    </source>
</reference>
<dbReference type="SUPFAM" id="SSF140736">
    <property type="entry name" value="Rv1873-like"/>
    <property type="match status" value="1"/>
</dbReference>
<dbReference type="Proteomes" id="UP001301442">
    <property type="component" value="Chromosome"/>
</dbReference>
<evidence type="ECO:0000313" key="1">
    <source>
        <dbReference type="EMBL" id="WOH38514.1"/>
    </source>
</evidence>
<proteinExistence type="predicted"/>
<protein>
    <submittedName>
        <fullName evidence="1">DUF1810 family protein</fullName>
    </submittedName>
</protein>
<dbReference type="RefSeq" id="WP_348397283.1">
    <property type="nucleotide sequence ID" value="NZ_CP136600.1"/>
</dbReference>